<name>A0A0M0J6Z7_9EUKA</name>
<keyword evidence="1" id="KW-0812">Transmembrane</keyword>
<keyword evidence="1" id="KW-0472">Membrane</keyword>
<organism evidence="2 3">
    <name type="scientific">Chrysochromulina tobinii</name>
    <dbReference type="NCBI Taxonomy" id="1460289"/>
    <lineage>
        <taxon>Eukaryota</taxon>
        <taxon>Haptista</taxon>
        <taxon>Haptophyta</taxon>
        <taxon>Prymnesiophyceae</taxon>
        <taxon>Prymnesiales</taxon>
        <taxon>Chrysochromulinaceae</taxon>
        <taxon>Chrysochromulina</taxon>
    </lineage>
</organism>
<sequence>MDSALAPMDTVMYDDEGRRDENGFLVASRTCFAISLSLLAIGFLRQVPIAQARHSVLGFDLLAVMDDRSFPCVLVADAPWDMRSYEDIFGQCKRLELLGGVWQQGGYDARWRPARLEDTNEDAETDVYMSGPDTRVDHAWALTDRVLPAFFAFCGVILLLSHYVYAVLEKCEADIFGPRIKEKPPLKGKGQVGAKKVDASANAVGAFEKLEGGQSSAAPVMAIAGPVYHPVKGEELKFDTPEFAEGFDEIELTGCKSRVGYSAAATPAHVQLADGFAAAFSQVPPAGKAKK</sequence>
<keyword evidence="1" id="KW-1133">Transmembrane helix</keyword>
<feature type="transmembrane region" description="Helical" evidence="1">
    <location>
        <begin position="146"/>
        <end position="165"/>
    </location>
</feature>
<evidence type="ECO:0000256" key="1">
    <source>
        <dbReference type="SAM" id="Phobius"/>
    </source>
</evidence>
<evidence type="ECO:0000313" key="2">
    <source>
        <dbReference type="EMBL" id="KOO21983.1"/>
    </source>
</evidence>
<comment type="caution">
    <text evidence="2">The sequence shown here is derived from an EMBL/GenBank/DDBJ whole genome shotgun (WGS) entry which is preliminary data.</text>
</comment>
<gene>
    <name evidence="2" type="ORF">Ctob_000449</name>
</gene>
<dbReference type="EMBL" id="JWZX01003318">
    <property type="protein sequence ID" value="KOO21983.1"/>
    <property type="molecule type" value="Genomic_DNA"/>
</dbReference>
<dbReference type="Proteomes" id="UP000037460">
    <property type="component" value="Unassembled WGS sequence"/>
</dbReference>
<dbReference type="AlphaFoldDB" id="A0A0M0J6Z7"/>
<keyword evidence="3" id="KW-1185">Reference proteome</keyword>
<reference evidence="3" key="1">
    <citation type="journal article" date="2015" name="PLoS Genet.">
        <title>Genome Sequence and Transcriptome Analyses of Chrysochromulina tobin: Metabolic Tools for Enhanced Algal Fitness in the Prominent Order Prymnesiales (Haptophyceae).</title>
        <authorList>
            <person name="Hovde B.T."/>
            <person name="Deodato C.R."/>
            <person name="Hunsperger H.M."/>
            <person name="Ryken S.A."/>
            <person name="Yost W."/>
            <person name="Jha R.K."/>
            <person name="Patterson J."/>
            <person name="Monnat R.J. Jr."/>
            <person name="Barlow S.B."/>
            <person name="Starkenburg S.R."/>
            <person name="Cattolico R.A."/>
        </authorList>
    </citation>
    <scope>NUCLEOTIDE SEQUENCE</scope>
    <source>
        <strain evidence="3">CCMP291</strain>
    </source>
</reference>
<protein>
    <submittedName>
        <fullName evidence="2">Uncharacterized protein</fullName>
    </submittedName>
</protein>
<proteinExistence type="predicted"/>
<evidence type="ECO:0000313" key="3">
    <source>
        <dbReference type="Proteomes" id="UP000037460"/>
    </source>
</evidence>
<feature type="transmembrane region" description="Helical" evidence="1">
    <location>
        <begin position="24"/>
        <end position="44"/>
    </location>
</feature>
<accession>A0A0M0J6Z7</accession>